<reference evidence="2" key="1">
    <citation type="journal article" date="2020" name="Stud. Mycol.">
        <title>101 Dothideomycetes genomes: a test case for predicting lifestyles and emergence of pathogens.</title>
        <authorList>
            <person name="Haridas S."/>
            <person name="Albert R."/>
            <person name="Binder M."/>
            <person name="Bloem J."/>
            <person name="Labutti K."/>
            <person name="Salamov A."/>
            <person name="Andreopoulos B."/>
            <person name="Baker S."/>
            <person name="Barry K."/>
            <person name="Bills G."/>
            <person name="Bluhm B."/>
            <person name="Cannon C."/>
            <person name="Castanera R."/>
            <person name="Culley D."/>
            <person name="Daum C."/>
            <person name="Ezra D."/>
            <person name="Gonzalez J."/>
            <person name="Henrissat B."/>
            <person name="Kuo A."/>
            <person name="Liang C."/>
            <person name="Lipzen A."/>
            <person name="Lutzoni F."/>
            <person name="Magnuson J."/>
            <person name="Mondo S."/>
            <person name="Nolan M."/>
            <person name="Ohm R."/>
            <person name="Pangilinan J."/>
            <person name="Park H.-J."/>
            <person name="Ramirez L."/>
            <person name="Alfaro M."/>
            <person name="Sun H."/>
            <person name="Tritt A."/>
            <person name="Yoshinaga Y."/>
            <person name="Zwiers L.-H."/>
            <person name="Turgeon B."/>
            <person name="Goodwin S."/>
            <person name="Spatafora J."/>
            <person name="Crous P."/>
            <person name="Grigoriev I."/>
        </authorList>
    </citation>
    <scope>NUCLEOTIDE SEQUENCE</scope>
    <source>
        <strain evidence="2">CBS 101060</strain>
    </source>
</reference>
<gene>
    <name evidence="2" type="ORF">M501DRAFT_988248</name>
</gene>
<organism evidence="2 3">
    <name type="scientific">Patellaria atrata CBS 101060</name>
    <dbReference type="NCBI Taxonomy" id="1346257"/>
    <lineage>
        <taxon>Eukaryota</taxon>
        <taxon>Fungi</taxon>
        <taxon>Dikarya</taxon>
        <taxon>Ascomycota</taxon>
        <taxon>Pezizomycotina</taxon>
        <taxon>Dothideomycetes</taxon>
        <taxon>Dothideomycetes incertae sedis</taxon>
        <taxon>Patellariales</taxon>
        <taxon>Patellariaceae</taxon>
        <taxon>Patellaria</taxon>
    </lineage>
</organism>
<name>A0A9P4VUH4_9PEZI</name>
<proteinExistence type="predicted"/>
<feature type="region of interest" description="Disordered" evidence="1">
    <location>
        <begin position="219"/>
        <end position="258"/>
    </location>
</feature>
<protein>
    <submittedName>
        <fullName evidence="2">Uncharacterized protein</fullName>
    </submittedName>
</protein>
<sequence>MVFWKVAPVQWKVVADMTTFSMTGALTDQSNRQLSRELELYKPPHATFGNNSTTSQERHEDGKLTILAAPSYDHETTTIPTDEPSSEDLEGYSQVIEEMEYGIEDQSEGDYENTVETAHGRFDSMVVRTRPHGMRLATIIEQTSSATLASKASSNQRRITPIANPHVRVYVTPSANQSQETSLTPARMEEGVLRNQHMGESSEINEVERSPVPVVHAQRVTSSSAASLRSDKSHPFLSAPTSRRSREDSTRYTQDGIPIYRSDAPSEYSGSRVSSWGSYNSALYTSAVSTVRTTLGGPRIRVPSNVSSQGALPSLPKYHPPTLTQAELRIHTVNSPALEALLPIAAANGIITCTEYIPAPRSPPNQPRVRERSHRLSRTRSRSPTRDTPLPTKTTNRELSGDSGYASQSEKQRFRCRSDPLAIFPVQPRYPVRRPNSLPLPLFPLPPGTDTWKGLQMLSLKTEDVVLRRACREDKRGGQPEKGVDRRSRMTMGKVLRKIFCQPIDD</sequence>
<feature type="region of interest" description="Disordered" evidence="1">
    <location>
        <begin position="356"/>
        <end position="413"/>
    </location>
</feature>
<dbReference type="AlphaFoldDB" id="A0A9P4VUH4"/>
<keyword evidence="3" id="KW-1185">Reference proteome</keyword>
<comment type="caution">
    <text evidence="2">The sequence shown here is derived from an EMBL/GenBank/DDBJ whole genome shotgun (WGS) entry which is preliminary data.</text>
</comment>
<dbReference type="Proteomes" id="UP000799429">
    <property type="component" value="Unassembled WGS sequence"/>
</dbReference>
<feature type="compositionally biased region" description="Basic residues" evidence="1">
    <location>
        <begin position="371"/>
        <end position="383"/>
    </location>
</feature>
<accession>A0A9P4VUH4</accession>
<evidence type="ECO:0000313" key="2">
    <source>
        <dbReference type="EMBL" id="KAF2841977.1"/>
    </source>
</evidence>
<dbReference type="EMBL" id="MU006090">
    <property type="protein sequence ID" value="KAF2841977.1"/>
    <property type="molecule type" value="Genomic_DNA"/>
</dbReference>
<evidence type="ECO:0000256" key="1">
    <source>
        <dbReference type="SAM" id="MobiDB-lite"/>
    </source>
</evidence>
<evidence type="ECO:0000313" key="3">
    <source>
        <dbReference type="Proteomes" id="UP000799429"/>
    </source>
</evidence>